<dbReference type="GO" id="GO:0003700">
    <property type="term" value="F:DNA-binding transcription factor activity"/>
    <property type="evidence" value="ECO:0007669"/>
    <property type="project" value="TreeGrafter"/>
</dbReference>
<accession>A0A085JF91</accession>
<keyword evidence="1" id="KW-0805">Transcription regulation</keyword>
<name>A0A085JF91_9GAMM</name>
<evidence type="ECO:0000256" key="2">
    <source>
        <dbReference type="ARBA" id="ARBA00023125"/>
    </source>
</evidence>
<dbReference type="Gene3D" id="1.10.10.60">
    <property type="entry name" value="Homeodomain-like"/>
    <property type="match status" value="1"/>
</dbReference>
<evidence type="ECO:0000256" key="4">
    <source>
        <dbReference type="PROSITE-ProRule" id="PRU00335"/>
    </source>
</evidence>
<protein>
    <submittedName>
        <fullName evidence="6">TetR family transcriptional regulator</fullName>
    </submittedName>
</protein>
<dbReference type="SUPFAM" id="SSF46689">
    <property type="entry name" value="Homeodomain-like"/>
    <property type="match status" value="1"/>
</dbReference>
<comment type="caution">
    <text evidence="6">The sequence shown here is derived from an EMBL/GenBank/DDBJ whole genome shotgun (WGS) entry which is preliminary data.</text>
</comment>
<feature type="domain" description="HTH tetR-type" evidence="5">
    <location>
        <begin position="6"/>
        <end position="66"/>
    </location>
</feature>
<dbReference type="eggNOG" id="COG1309">
    <property type="taxonomic scope" value="Bacteria"/>
</dbReference>
<dbReference type="RefSeq" id="WP_025903519.1">
    <property type="nucleotide sequence ID" value="NZ_ATMJ01000037.1"/>
</dbReference>
<keyword evidence="2 4" id="KW-0238">DNA-binding</keyword>
<evidence type="ECO:0000313" key="6">
    <source>
        <dbReference type="EMBL" id="KFD19137.1"/>
    </source>
</evidence>
<keyword evidence="3" id="KW-0804">Transcription</keyword>
<dbReference type="InterPro" id="IPR009057">
    <property type="entry name" value="Homeodomain-like_sf"/>
</dbReference>
<dbReference type="Proteomes" id="UP000028602">
    <property type="component" value="Unassembled WGS sequence"/>
</dbReference>
<dbReference type="InterPro" id="IPR001647">
    <property type="entry name" value="HTH_TetR"/>
</dbReference>
<sequence>MRTLTEERRDAIIDAGLALFQEMGYERTSMNEVAKRVGGSKATLYNYFSSKEELFETVVRRYSTLFLTEAAAELQDTGPGKLALEDKLTRFGEKMLSVLTSENQAMQIYRCVISEAGHSDIGRLFFESGPKESMEKLSELFAEAMNNGELAPANPMLRASQFTSLIKAETEVMLFSREVPRCTDEQIRQMVKNGVSLFMKGAATH</sequence>
<dbReference type="Gene3D" id="1.10.357.10">
    <property type="entry name" value="Tetracycline Repressor, domain 2"/>
    <property type="match status" value="1"/>
</dbReference>
<organism evidence="6 7">
    <name type="scientific">Tatumella ptyseos ATCC 33301</name>
    <dbReference type="NCBI Taxonomy" id="1005995"/>
    <lineage>
        <taxon>Bacteria</taxon>
        <taxon>Pseudomonadati</taxon>
        <taxon>Pseudomonadota</taxon>
        <taxon>Gammaproteobacteria</taxon>
        <taxon>Enterobacterales</taxon>
        <taxon>Erwiniaceae</taxon>
        <taxon>Tatumella</taxon>
    </lineage>
</organism>
<evidence type="ECO:0000259" key="5">
    <source>
        <dbReference type="PROSITE" id="PS50977"/>
    </source>
</evidence>
<dbReference type="PROSITE" id="PS50977">
    <property type="entry name" value="HTH_TETR_2"/>
    <property type="match status" value="1"/>
</dbReference>
<dbReference type="Pfam" id="PF14246">
    <property type="entry name" value="TetR_C_7"/>
    <property type="match status" value="1"/>
</dbReference>
<dbReference type="PANTHER" id="PTHR30055">
    <property type="entry name" value="HTH-TYPE TRANSCRIPTIONAL REGULATOR RUTR"/>
    <property type="match status" value="1"/>
</dbReference>
<dbReference type="Pfam" id="PF00440">
    <property type="entry name" value="TetR_N"/>
    <property type="match status" value="1"/>
</dbReference>
<evidence type="ECO:0000256" key="1">
    <source>
        <dbReference type="ARBA" id="ARBA00023015"/>
    </source>
</evidence>
<dbReference type="GO" id="GO:0000976">
    <property type="term" value="F:transcription cis-regulatory region binding"/>
    <property type="evidence" value="ECO:0007669"/>
    <property type="project" value="TreeGrafter"/>
</dbReference>
<dbReference type="AlphaFoldDB" id="A0A085JF91"/>
<evidence type="ECO:0000256" key="3">
    <source>
        <dbReference type="ARBA" id="ARBA00023163"/>
    </source>
</evidence>
<feature type="DNA-binding region" description="H-T-H motif" evidence="4">
    <location>
        <begin position="29"/>
        <end position="48"/>
    </location>
</feature>
<dbReference type="PRINTS" id="PR00455">
    <property type="entry name" value="HTHTETR"/>
</dbReference>
<keyword evidence="7" id="KW-1185">Reference proteome</keyword>
<dbReference type="OrthoDB" id="270177at2"/>
<evidence type="ECO:0000313" key="7">
    <source>
        <dbReference type="Proteomes" id="UP000028602"/>
    </source>
</evidence>
<dbReference type="InterPro" id="IPR039536">
    <property type="entry name" value="TetR_C_Proteobacteria"/>
</dbReference>
<dbReference type="EMBL" id="JMPR01000033">
    <property type="protein sequence ID" value="KFD19137.1"/>
    <property type="molecule type" value="Genomic_DNA"/>
</dbReference>
<proteinExistence type="predicted"/>
<dbReference type="InterPro" id="IPR050109">
    <property type="entry name" value="HTH-type_TetR-like_transc_reg"/>
</dbReference>
<dbReference type="PANTHER" id="PTHR30055:SF119">
    <property type="entry name" value="NALC"/>
    <property type="match status" value="1"/>
</dbReference>
<dbReference type="FunFam" id="1.10.10.60:FF:000141">
    <property type="entry name" value="TetR family transcriptional regulator"/>
    <property type="match status" value="1"/>
</dbReference>
<gene>
    <name evidence="6" type="ORF">GTPT_1923</name>
</gene>
<reference evidence="6 7" key="1">
    <citation type="submission" date="2014-05" db="EMBL/GenBank/DDBJ databases">
        <title>ATOL: Assembling a taxonomically balanced genome-scale reconstruction of the evolutionary history of the Enterobacteriaceae.</title>
        <authorList>
            <person name="Plunkett G.III."/>
            <person name="Neeno-Eckwall E.C."/>
            <person name="Glasner J.D."/>
            <person name="Perna N.T."/>
        </authorList>
    </citation>
    <scope>NUCLEOTIDE SEQUENCE [LARGE SCALE GENOMIC DNA]</scope>
    <source>
        <strain evidence="6 7">ATCC 33301</strain>
    </source>
</reference>